<evidence type="ECO:0000313" key="1">
    <source>
        <dbReference type="EMBL" id="EYF03450.1"/>
    </source>
</evidence>
<organism evidence="1 2">
    <name type="scientific">Chondromyces apiculatus DSM 436</name>
    <dbReference type="NCBI Taxonomy" id="1192034"/>
    <lineage>
        <taxon>Bacteria</taxon>
        <taxon>Pseudomonadati</taxon>
        <taxon>Myxococcota</taxon>
        <taxon>Polyangia</taxon>
        <taxon>Polyangiales</taxon>
        <taxon>Polyangiaceae</taxon>
        <taxon>Chondromyces</taxon>
    </lineage>
</organism>
<dbReference type="AlphaFoldDB" id="A0A017T3P1"/>
<protein>
    <submittedName>
        <fullName evidence="1">Protein ImpG/VasA</fullName>
    </submittedName>
</protein>
<dbReference type="EMBL" id="ASRX01000046">
    <property type="protein sequence ID" value="EYF03450.1"/>
    <property type="molecule type" value="Genomic_DNA"/>
</dbReference>
<evidence type="ECO:0000313" key="2">
    <source>
        <dbReference type="Proteomes" id="UP000019678"/>
    </source>
</evidence>
<sequence>MFNKYYQDELTYLREIGREFAAAYPGIAPMLAERGGDPDVERLLEGVAFLTGKIRQKLDDELPEVIHSVAALLFPHYLRQLPATSIVEFTPLPNVVRERLIVARGAEVGSVPVDGTSCRFRTTQDVELLPLAVEDVRIDTGAQLAQTLRIELKVTGGVALPALALSSVRFYLHGERRLQDDLRLWIAAHVDSVALAAVDASGRDTTVATLPAKSVKMVGFTEEQALIPYPKTVYPGFRLLQEYFTLPQKFAFFDVTGLEALPPDRVTDRFAILLQFRDGLPPGTRVAKDNLRLFCAPVVNLFDHTSDPIKPESTKHEYLCRPAGSSPQAFEIYSVDKVVGIARRTSQRVEIPSFFDFQHELDQDAASRAVFYQAHLRPAAVGDGVDIYMSFGSPQDAGTLPEFDVISIEATCTNRRLPSQLKLGDLRVPTATSPAVATFTNLTGVTSPLPPPVGRELQWRVLAHMAMSYRSIAELEVLRATVDLYNFQAVTDRQAARANQLRLAAMKSIRVRPTDRLYRGAPVRGVAADLELDEGGFVGEGDMYLFASIINEMLASYVSLNSFTQLTVTGTNTRVVYRWEPKSGSLTLI</sequence>
<dbReference type="PANTHER" id="PTHR35370:SF1">
    <property type="entry name" value="TYPE VI SECRETION SYSTEM COMPONENT TSSF1"/>
    <property type="match status" value="1"/>
</dbReference>
<proteinExistence type="predicted"/>
<dbReference type="NCBIfam" id="TIGR03359">
    <property type="entry name" value="VI_chp_6"/>
    <property type="match status" value="1"/>
</dbReference>
<dbReference type="RefSeq" id="WP_044246028.1">
    <property type="nucleotide sequence ID" value="NZ_ASRX01000046.1"/>
</dbReference>
<dbReference type="OrthoDB" id="9763676at2"/>
<dbReference type="eggNOG" id="COG3519">
    <property type="taxonomic scope" value="Bacteria"/>
</dbReference>
<dbReference type="STRING" id="1192034.CAP_5557"/>
<gene>
    <name evidence="1" type="ORF">CAP_5557</name>
</gene>
<reference evidence="1 2" key="1">
    <citation type="submission" date="2013-05" db="EMBL/GenBank/DDBJ databases">
        <title>Genome assembly of Chondromyces apiculatus DSM 436.</title>
        <authorList>
            <person name="Sharma G."/>
            <person name="Khatri I."/>
            <person name="Kaur C."/>
            <person name="Mayilraj S."/>
            <person name="Subramanian S."/>
        </authorList>
    </citation>
    <scope>NUCLEOTIDE SEQUENCE [LARGE SCALE GENOMIC DNA]</scope>
    <source>
        <strain evidence="1 2">DSM 436</strain>
    </source>
</reference>
<comment type="caution">
    <text evidence="1">The sequence shown here is derived from an EMBL/GenBank/DDBJ whole genome shotgun (WGS) entry which is preliminary data.</text>
</comment>
<dbReference type="Pfam" id="PF05947">
    <property type="entry name" value="T6SS_TssF"/>
    <property type="match status" value="1"/>
</dbReference>
<dbReference type="PANTHER" id="PTHR35370">
    <property type="entry name" value="CYTOPLASMIC PROTEIN-RELATED-RELATED"/>
    <property type="match status" value="1"/>
</dbReference>
<dbReference type="Proteomes" id="UP000019678">
    <property type="component" value="Unassembled WGS sequence"/>
</dbReference>
<dbReference type="InterPro" id="IPR010272">
    <property type="entry name" value="T6SS_TssF"/>
</dbReference>
<accession>A0A017T3P1</accession>
<keyword evidence="2" id="KW-1185">Reference proteome</keyword>
<dbReference type="PIRSF" id="PIRSF028304">
    <property type="entry name" value="UCP028304"/>
    <property type="match status" value="1"/>
</dbReference>
<name>A0A017T3P1_9BACT</name>